<organism evidence="3 4">
    <name type="scientific">Cochliobolus heterostrophus (strain C5 / ATCC 48332 / race O)</name>
    <name type="common">Southern corn leaf blight fungus</name>
    <name type="synonym">Bipolaris maydis</name>
    <dbReference type="NCBI Taxonomy" id="701091"/>
    <lineage>
        <taxon>Eukaryota</taxon>
        <taxon>Fungi</taxon>
        <taxon>Dikarya</taxon>
        <taxon>Ascomycota</taxon>
        <taxon>Pezizomycotina</taxon>
        <taxon>Dothideomycetes</taxon>
        <taxon>Pleosporomycetidae</taxon>
        <taxon>Pleosporales</taxon>
        <taxon>Pleosporineae</taxon>
        <taxon>Pleosporaceae</taxon>
        <taxon>Bipolaris</taxon>
    </lineage>
</organism>
<evidence type="ECO:0000256" key="1">
    <source>
        <dbReference type="SAM" id="Coils"/>
    </source>
</evidence>
<keyword evidence="1" id="KW-0175">Coiled coil</keyword>
<feature type="non-terminal residue" evidence="3">
    <location>
        <position position="329"/>
    </location>
</feature>
<feature type="transmembrane region" description="Helical" evidence="2">
    <location>
        <begin position="10"/>
        <end position="29"/>
    </location>
</feature>
<reference evidence="4" key="2">
    <citation type="journal article" date="2013" name="PLoS Genet.">
        <title>Comparative genome structure, secondary metabolite, and effector coding capacity across Cochliobolus pathogens.</title>
        <authorList>
            <person name="Condon B.J."/>
            <person name="Leng Y."/>
            <person name="Wu D."/>
            <person name="Bushley K.E."/>
            <person name="Ohm R.A."/>
            <person name="Otillar R."/>
            <person name="Martin J."/>
            <person name="Schackwitz W."/>
            <person name="Grimwood J."/>
            <person name="MohdZainudin N."/>
            <person name="Xue C."/>
            <person name="Wang R."/>
            <person name="Manning V.A."/>
            <person name="Dhillon B."/>
            <person name="Tu Z.J."/>
            <person name="Steffenson B.J."/>
            <person name="Salamov A."/>
            <person name="Sun H."/>
            <person name="Lowry S."/>
            <person name="LaButti K."/>
            <person name="Han J."/>
            <person name="Copeland A."/>
            <person name="Lindquist E."/>
            <person name="Barry K."/>
            <person name="Schmutz J."/>
            <person name="Baker S.E."/>
            <person name="Ciuffetti L.M."/>
            <person name="Grigoriev I.V."/>
            <person name="Zhong S."/>
            <person name="Turgeon B.G."/>
        </authorList>
    </citation>
    <scope>NUCLEOTIDE SEQUENCE [LARGE SCALE GENOMIC DNA]</scope>
    <source>
        <strain evidence="4">C5 / ATCC 48332 / race O</strain>
    </source>
</reference>
<keyword evidence="2" id="KW-1133">Transmembrane helix</keyword>
<keyword evidence="2" id="KW-0472">Membrane</keyword>
<feature type="transmembrane region" description="Helical" evidence="2">
    <location>
        <begin position="142"/>
        <end position="159"/>
    </location>
</feature>
<keyword evidence="4" id="KW-1185">Reference proteome</keyword>
<gene>
    <name evidence="3" type="ORF">COCHEDRAFT_1112780</name>
</gene>
<dbReference type="OMA" id="IHYCTEV"/>
<sequence length="329" mass="37524">MLGFIFQNDVFLAVILNVVLSFPSLRYFWDPATGLTLSKQRASIPRIGAAQTTTFPPQPTTFTPISTLPPKPVTLTETITLIVYDTVQGQLTCTSTVTDGQQVTTRAHYPTDSATPPENSIHYCTEVGLYEPKSKFQTWPDWAMLFLPITLLGMLYLAFRSGFVITRVPAVEGQIEEMKIDPGEDKKSKREWDADARDMSNELEKSRQEMQRLMESVEKRDAMLKCLGVFKDNDTAPDEESLEELVKNRKESLEANENSLRMMQADITDCLEKIKGLEAEKPKMVEDIKNQCDQHYAVNVIPKYQRSLDDKQGEIKYWRAAFFNNEKDE</sequence>
<evidence type="ECO:0000313" key="4">
    <source>
        <dbReference type="Proteomes" id="UP000016936"/>
    </source>
</evidence>
<dbReference type="STRING" id="701091.M2UHG5"/>
<keyword evidence="2" id="KW-0812">Transmembrane</keyword>
<evidence type="ECO:0000256" key="2">
    <source>
        <dbReference type="SAM" id="Phobius"/>
    </source>
</evidence>
<protein>
    <submittedName>
        <fullName evidence="3">Uncharacterized protein</fullName>
    </submittedName>
</protein>
<dbReference type="HOGENOM" id="CLU_039641_0_0_1"/>
<dbReference type="OrthoDB" id="3692576at2759"/>
<dbReference type="AlphaFoldDB" id="M2UHG5"/>
<evidence type="ECO:0000313" key="3">
    <source>
        <dbReference type="EMBL" id="EMD87428.1"/>
    </source>
</evidence>
<feature type="coiled-coil region" evidence="1">
    <location>
        <begin position="189"/>
        <end position="220"/>
    </location>
</feature>
<dbReference type="Proteomes" id="UP000016936">
    <property type="component" value="Unassembled WGS sequence"/>
</dbReference>
<dbReference type="EMBL" id="KB445582">
    <property type="protein sequence ID" value="EMD87428.1"/>
    <property type="molecule type" value="Genomic_DNA"/>
</dbReference>
<reference evidence="3 4" key="1">
    <citation type="journal article" date="2012" name="PLoS Pathog.">
        <title>Diverse lifestyles and strategies of plant pathogenesis encoded in the genomes of eighteen Dothideomycetes fungi.</title>
        <authorList>
            <person name="Ohm R.A."/>
            <person name="Feau N."/>
            <person name="Henrissat B."/>
            <person name="Schoch C.L."/>
            <person name="Horwitz B.A."/>
            <person name="Barry K.W."/>
            <person name="Condon B.J."/>
            <person name="Copeland A.C."/>
            <person name="Dhillon B."/>
            <person name="Glaser F."/>
            <person name="Hesse C.N."/>
            <person name="Kosti I."/>
            <person name="LaButti K."/>
            <person name="Lindquist E.A."/>
            <person name="Lucas S."/>
            <person name="Salamov A.A."/>
            <person name="Bradshaw R.E."/>
            <person name="Ciuffetti L."/>
            <person name="Hamelin R.C."/>
            <person name="Kema G.H.J."/>
            <person name="Lawrence C."/>
            <person name="Scott J.A."/>
            <person name="Spatafora J.W."/>
            <person name="Turgeon B.G."/>
            <person name="de Wit P.J.G.M."/>
            <person name="Zhong S."/>
            <person name="Goodwin S.B."/>
            <person name="Grigoriev I.V."/>
        </authorList>
    </citation>
    <scope>NUCLEOTIDE SEQUENCE [LARGE SCALE GENOMIC DNA]</scope>
    <source>
        <strain evidence="4">C5 / ATCC 48332 / race O</strain>
    </source>
</reference>
<name>M2UHG5_COCH5</name>
<proteinExistence type="predicted"/>
<accession>M2UHG5</accession>